<dbReference type="EMBL" id="ML993610">
    <property type="protein sequence ID" value="KAF2163012.1"/>
    <property type="molecule type" value="Genomic_DNA"/>
</dbReference>
<organism evidence="1 2">
    <name type="scientific">Zasmidium cellare ATCC 36951</name>
    <dbReference type="NCBI Taxonomy" id="1080233"/>
    <lineage>
        <taxon>Eukaryota</taxon>
        <taxon>Fungi</taxon>
        <taxon>Dikarya</taxon>
        <taxon>Ascomycota</taxon>
        <taxon>Pezizomycotina</taxon>
        <taxon>Dothideomycetes</taxon>
        <taxon>Dothideomycetidae</taxon>
        <taxon>Mycosphaerellales</taxon>
        <taxon>Mycosphaerellaceae</taxon>
        <taxon>Zasmidium</taxon>
    </lineage>
</organism>
<evidence type="ECO:0000313" key="2">
    <source>
        <dbReference type="Proteomes" id="UP000799537"/>
    </source>
</evidence>
<sequence>MIPTPVLYPCLSDFVCPACSIYINHETTPQSPSTIHVTSTSQTNHSVCTFQWDTLHLITTSIRDVVFSLKPAQSETGLKIRPGVPEEFAFQQQQQQGQLKANGGVCENGVRSEVKAGGGGEERGRTA</sequence>
<accession>A0A6A6CAS5</accession>
<dbReference type="Proteomes" id="UP000799537">
    <property type="component" value="Unassembled WGS sequence"/>
</dbReference>
<name>A0A6A6CAS5_ZASCE</name>
<keyword evidence="2" id="KW-1185">Reference proteome</keyword>
<reference evidence="1" key="1">
    <citation type="journal article" date="2020" name="Stud. Mycol.">
        <title>101 Dothideomycetes genomes: a test case for predicting lifestyles and emergence of pathogens.</title>
        <authorList>
            <person name="Haridas S."/>
            <person name="Albert R."/>
            <person name="Binder M."/>
            <person name="Bloem J."/>
            <person name="Labutti K."/>
            <person name="Salamov A."/>
            <person name="Andreopoulos B."/>
            <person name="Baker S."/>
            <person name="Barry K."/>
            <person name="Bills G."/>
            <person name="Bluhm B."/>
            <person name="Cannon C."/>
            <person name="Castanera R."/>
            <person name="Culley D."/>
            <person name="Daum C."/>
            <person name="Ezra D."/>
            <person name="Gonzalez J."/>
            <person name="Henrissat B."/>
            <person name="Kuo A."/>
            <person name="Liang C."/>
            <person name="Lipzen A."/>
            <person name="Lutzoni F."/>
            <person name="Magnuson J."/>
            <person name="Mondo S."/>
            <person name="Nolan M."/>
            <person name="Ohm R."/>
            <person name="Pangilinan J."/>
            <person name="Park H.-J."/>
            <person name="Ramirez L."/>
            <person name="Alfaro M."/>
            <person name="Sun H."/>
            <person name="Tritt A."/>
            <person name="Yoshinaga Y."/>
            <person name="Zwiers L.-H."/>
            <person name="Turgeon B."/>
            <person name="Goodwin S."/>
            <person name="Spatafora J."/>
            <person name="Crous P."/>
            <person name="Grigoriev I."/>
        </authorList>
    </citation>
    <scope>NUCLEOTIDE SEQUENCE</scope>
    <source>
        <strain evidence="1">ATCC 36951</strain>
    </source>
</reference>
<dbReference type="AlphaFoldDB" id="A0A6A6CAS5"/>
<gene>
    <name evidence="1" type="ORF">M409DRAFT_57695</name>
</gene>
<dbReference type="GeneID" id="54566979"/>
<protein>
    <submittedName>
        <fullName evidence="1">Uncharacterized protein</fullName>
    </submittedName>
</protein>
<dbReference type="RefSeq" id="XP_033663901.1">
    <property type="nucleotide sequence ID" value="XM_033813707.1"/>
</dbReference>
<proteinExistence type="predicted"/>
<evidence type="ECO:0000313" key="1">
    <source>
        <dbReference type="EMBL" id="KAF2163012.1"/>
    </source>
</evidence>